<dbReference type="PANTHER" id="PTHR19303">
    <property type="entry name" value="TRANSPOSON"/>
    <property type="match status" value="1"/>
</dbReference>
<dbReference type="InterPro" id="IPR050863">
    <property type="entry name" value="CenT-Element_Derived"/>
</dbReference>
<dbReference type="Proteomes" id="UP000694546">
    <property type="component" value="Chromosome 12"/>
</dbReference>
<dbReference type="SUPFAM" id="SSF48295">
    <property type="entry name" value="TrpR-like"/>
    <property type="match status" value="1"/>
</dbReference>
<evidence type="ECO:0000256" key="1">
    <source>
        <dbReference type="ARBA" id="ARBA00023125"/>
    </source>
</evidence>
<dbReference type="PANTHER" id="PTHR19303:SF74">
    <property type="entry name" value="POGO TRANSPOSABLE ELEMENT WITH KRAB DOMAIN"/>
    <property type="match status" value="1"/>
</dbReference>
<feature type="compositionally biased region" description="Acidic residues" evidence="2">
    <location>
        <begin position="383"/>
        <end position="395"/>
    </location>
</feature>
<accession>A0A8C5AR39</accession>
<evidence type="ECO:0000256" key="2">
    <source>
        <dbReference type="SAM" id="MobiDB-lite"/>
    </source>
</evidence>
<dbReference type="GeneTree" id="ENSGT00940000163759"/>
<dbReference type="OMA" id="TECYGKR"/>
<dbReference type="Gene3D" id="1.10.10.60">
    <property type="entry name" value="Homeodomain-like"/>
    <property type="match status" value="2"/>
</dbReference>
<dbReference type="InterPro" id="IPR018586">
    <property type="entry name" value="Brinker_DNA-bd"/>
</dbReference>
<feature type="region of interest" description="Disordered" evidence="2">
    <location>
        <begin position="379"/>
        <end position="401"/>
    </location>
</feature>
<evidence type="ECO:0000259" key="3">
    <source>
        <dbReference type="PROSITE" id="PS51253"/>
    </source>
</evidence>
<dbReference type="PROSITE" id="PS51253">
    <property type="entry name" value="HTH_CENPB"/>
    <property type="match status" value="1"/>
</dbReference>
<dbReference type="SUPFAM" id="SSF46689">
    <property type="entry name" value="Homeodomain-like"/>
    <property type="match status" value="1"/>
</dbReference>
<dbReference type="InterPro" id="IPR010921">
    <property type="entry name" value="Trp_repressor/repl_initiator"/>
</dbReference>
<dbReference type="Pfam" id="PF09607">
    <property type="entry name" value="BrkDBD"/>
    <property type="match status" value="1"/>
</dbReference>
<name>A0A8C5AR39_GADMO</name>
<dbReference type="GO" id="GO:0043565">
    <property type="term" value="F:sequence-specific DNA binding"/>
    <property type="evidence" value="ECO:0007669"/>
    <property type="project" value="InterPro"/>
</dbReference>
<dbReference type="Pfam" id="PF03184">
    <property type="entry name" value="DDE_1"/>
    <property type="match status" value="1"/>
</dbReference>
<reference evidence="4" key="2">
    <citation type="submission" date="2025-09" db="UniProtKB">
        <authorList>
            <consortium name="Ensembl"/>
        </authorList>
    </citation>
    <scope>IDENTIFICATION</scope>
</reference>
<dbReference type="GO" id="GO:0005634">
    <property type="term" value="C:nucleus"/>
    <property type="evidence" value="ECO:0007669"/>
    <property type="project" value="TreeGrafter"/>
</dbReference>
<dbReference type="InterPro" id="IPR004875">
    <property type="entry name" value="DDE_SF_endonuclease_dom"/>
</dbReference>
<dbReference type="InterPro" id="IPR006600">
    <property type="entry name" value="HTH_CenpB_DNA-bd_dom"/>
</dbReference>
<sequence length="424" mass="48108">MPPKRKSYTAQFKLQIIKYAAENGNRATERKFGVSEKLVRDWRKAEETLIAMKKTKKANRGLKARWPELEERVHRWVIEQRAAGRGLSTVQLRLHAQVVAKEMNITDFAGGPSCCYRFMQRNHLSIRARTTVCQKLPPNFQAQIDSFRAFIEEQVNTHNVLPDHIVNMDEVPLTFDIPMNRSVEEKGQKSVSIVTTGHERSHFTVVLACCGDGSKLPPMVIFKRKTMPKTEFPSTVVVTTNQKGWMDEEKMNLRLTKCFSKRPDGFFKTRKALLVMDIMRAHTTAQIKNKIKACNSIPAIIPGGLTKILQPLDISVNRSFKAVLRHLWETWMVDGEHSFTATGRMRHATFQQVVGWIDKAWTSVTTETILSGFRKAALTGTDADGESDDSPAEEETALHLPPEMAELFRSDTENEDFDGFGDAD</sequence>
<protein>
    <recommendedName>
        <fullName evidence="3">HTH CENPB-type domain-containing protein</fullName>
    </recommendedName>
</protein>
<dbReference type="InterPro" id="IPR009057">
    <property type="entry name" value="Homeodomain-like_sf"/>
</dbReference>
<organism evidence="4 5">
    <name type="scientific">Gadus morhua</name>
    <name type="common">Atlantic cod</name>
    <dbReference type="NCBI Taxonomy" id="8049"/>
    <lineage>
        <taxon>Eukaryota</taxon>
        <taxon>Metazoa</taxon>
        <taxon>Chordata</taxon>
        <taxon>Craniata</taxon>
        <taxon>Vertebrata</taxon>
        <taxon>Euteleostomi</taxon>
        <taxon>Actinopterygii</taxon>
        <taxon>Neopterygii</taxon>
        <taxon>Teleostei</taxon>
        <taxon>Neoteleostei</taxon>
        <taxon>Acanthomorphata</taxon>
        <taxon>Zeiogadaria</taxon>
        <taxon>Gadariae</taxon>
        <taxon>Gadiformes</taxon>
        <taxon>Gadoidei</taxon>
        <taxon>Gadidae</taxon>
        <taxon>Gadus</taxon>
    </lineage>
</organism>
<dbReference type="Ensembl" id="ENSGMOT00000069745.1">
    <property type="protein sequence ID" value="ENSGMOP00000035388.1"/>
    <property type="gene ID" value="ENSGMOG00000029635.1"/>
</dbReference>
<feature type="domain" description="HTH CENPB-type" evidence="3">
    <location>
        <begin position="57"/>
        <end position="128"/>
    </location>
</feature>
<keyword evidence="1" id="KW-0238">DNA-binding</keyword>
<reference evidence="4" key="1">
    <citation type="submission" date="2025-08" db="UniProtKB">
        <authorList>
            <consortium name="Ensembl"/>
        </authorList>
    </citation>
    <scope>IDENTIFICATION</scope>
</reference>
<proteinExistence type="predicted"/>
<evidence type="ECO:0000313" key="4">
    <source>
        <dbReference type="Ensembl" id="ENSGMOP00000035388.1"/>
    </source>
</evidence>
<dbReference type="AlphaFoldDB" id="A0A8C5AR39"/>
<evidence type="ECO:0000313" key="5">
    <source>
        <dbReference type="Proteomes" id="UP000694546"/>
    </source>
</evidence>
<dbReference type="Pfam" id="PF03221">
    <property type="entry name" value="HTH_Tnp_Tc5"/>
    <property type="match status" value="1"/>
</dbReference>
<dbReference type="SMART" id="SM00674">
    <property type="entry name" value="CENPB"/>
    <property type="match status" value="1"/>
</dbReference>
<keyword evidence="5" id="KW-1185">Reference proteome</keyword>